<keyword evidence="3" id="KW-1185">Reference proteome</keyword>
<evidence type="ECO:0000313" key="3">
    <source>
        <dbReference type="Proteomes" id="UP001353858"/>
    </source>
</evidence>
<evidence type="ECO:0000256" key="1">
    <source>
        <dbReference type="SAM" id="MobiDB-lite"/>
    </source>
</evidence>
<sequence length="140" mass="16597">MKIKTRLDLLCKTRSKQINYKGKRDVVFSVGEKVWCRDYRKPNQKQWTQCVIDEVLGKRVYMCKVINENIIWKRHLDQILRSVQESTASEKKNDRSSDGKSSAEVQHSPLDERKKCYNTNNARQRDHPRKQIKPPARLNL</sequence>
<proteinExistence type="predicted"/>
<feature type="region of interest" description="Disordered" evidence="1">
    <location>
        <begin position="84"/>
        <end position="140"/>
    </location>
</feature>
<name>A0AAN7SSV1_9COLE</name>
<accession>A0AAN7SSV1</accession>
<feature type="compositionally biased region" description="Basic and acidic residues" evidence="1">
    <location>
        <begin position="88"/>
        <end position="98"/>
    </location>
</feature>
<dbReference type="Proteomes" id="UP001353858">
    <property type="component" value="Unassembled WGS sequence"/>
</dbReference>
<gene>
    <name evidence="2" type="ORF">RN001_002546</name>
</gene>
<dbReference type="EMBL" id="JARPUR010000001">
    <property type="protein sequence ID" value="KAK4886275.1"/>
    <property type="molecule type" value="Genomic_DNA"/>
</dbReference>
<dbReference type="AlphaFoldDB" id="A0AAN7SSV1"/>
<evidence type="ECO:0000313" key="2">
    <source>
        <dbReference type="EMBL" id="KAK4886275.1"/>
    </source>
</evidence>
<protein>
    <submittedName>
        <fullName evidence="2">Uncharacterized protein</fullName>
    </submittedName>
</protein>
<comment type="caution">
    <text evidence="2">The sequence shown here is derived from an EMBL/GenBank/DDBJ whole genome shotgun (WGS) entry which is preliminary data.</text>
</comment>
<organism evidence="2 3">
    <name type="scientific">Aquatica leii</name>
    <dbReference type="NCBI Taxonomy" id="1421715"/>
    <lineage>
        <taxon>Eukaryota</taxon>
        <taxon>Metazoa</taxon>
        <taxon>Ecdysozoa</taxon>
        <taxon>Arthropoda</taxon>
        <taxon>Hexapoda</taxon>
        <taxon>Insecta</taxon>
        <taxon>Pterygota</taxon>
        <taxon>Neoptera</taxon>
        <taxon>Endopterygota</taxon>
        <taxon>Coleoptera</taxon>
        <taxon>Polyphaga</taxon>
        <taxon>Elateriformia</taxon>
        <taxon>Elateroidea</taxon>
        <taxon>Lampyridae</taxon>
        <taxon>Luciolinae</taxon>
        <taxon>Aquatica</taxon>
    </lineage>
</organism>
<reference evidence="3" key="1">
    <citation type="submission" date="2023-01" db="EMBL/GenBank/DDBJ databases">
        <title>Key to firefly adult light organ development and bioluminescence: homeobox transcription factors regulate luciferase expression and transportation to peroxisome.</title>
        <authorList>
            <person name="Fu X."/>
        </authorList>
    </citation>
    <scope>NUCLEOTIDE SEQUENCE [LARGE SCALE GENOMIC DNA]</scope>
</reference>